<evidence type="ECO:0000313" key="3">
    <source>
        <dbReference type="Proteomes" id="UP000071561"/>
    </source>
</evidence>
<dbReference type="Pfam" id="PF15655">
    <property type="entry name" value="Imm-NTF2"/>
    <property type="match status" value="1"/>
</dbReference>
<name>A0A127VD63_9SPHI</name>
<dbReference type="AlphaFoldDB" id="A0A127VD63"/>
<proteinExistence type="predicted"/>
<dbReference type="InterPro" id="IPR028049">
    <property type="entry name" value="Imm-NTF2"/>
</dbReference>
<evidence type="ECO:0000259" key="1">
    <source>
        <dbReference type="Pfam" id="PF15655"/>
    </source>
</evidence>
<dbReference type="Proteomes" id="UP000071561">
    <property type="component" value="Chromosome"/>
</dbReference>
<protein>
    <recommendedName>
        <fullName evidence="1">NTF2 fold immunity protein domain-containing protein</fullName>
    </recommendedName>
</protein>
<gene>
    <name evidence="2" type="ORF">AY601_2266</name>
</gene>
<evidence type="ECO:0000313" key="2">
    <source>
        <dbReference type="EMBL" id="AMP99161.1"/>
    </source>
</evidence>
<keyword evidence="3" id="KW-1185">Reference proteome</keyword>
<accession>A0A127VD63</accession>
<dbReference type="RefSeq" id="WP_068400722.1">
    <property type="nucleotide sequence ID" value="NZ_CP014504.1"/>
</dbReference>
<dbReference type="EMBL" id="CP014504">
    <property type="protein sequence ID" value="AMP99161.1"/>
    <property type="molecule type" value="Genomic_DNA"/>
</dbReference>
<dbReference type="KEGG" id="pcm:AY601_2266"/>
<organism evidence="2 3">
    <name type="scientific">Pedobacter cryoconitis</name>
    <dbReference type="NCBI Taxonomy" id="188932"/>
    <lineage>
        <taxon>Bacteria</taxon>
        <taxon>Pseudomonadati</taxon>
        <taxon>Bacteroidota</taxon>
        <taxon>Sphingobacteriia</taxon>
        <taxon>Sphingobacteriales</taxon>
        <taxon>Sphingobacteriaceae</taxon>
        <taxon>Pedobacter</taxon>
    </lineage>
</organism>
<dbReference type="OrthoDB" id="1492754at2"/>
<sequence length="151" mass="17532">MNIEKYTFDSIPDAERTAEETVTEFVIVYNRWAKECHNLIVDDREKLNELTPQGSVARETLKEIYKKYCTSKNRQYHRTGTGYFFYGGTYKGGTAIESCTELYKNEVMIQTEKIKNFSPAKRYLVVKQGQVWKIDGVESLSGNGVWEFDIL</sequence>
<feature type="domain" description="NTF2 fold immunity protein" evidence="1">
    <location>
        <begin position="18"/>
        <end position="141"/>
    </location>
</feature>
<dbReference type="PATRIC" id="fig|188932.3.peg.2373"/>
<reference evidence="2 3" key="1">
    <citation type="submission" date="2016-03" db="EMBL/GenBank/DDBJ databases">
        <title>Complete genome sequence of Pedobacter cryoconitis PAMC 27485.</title>
        <authorList>
            <person name="Lee J."/>
            <person name="Kim O.-S."/>
        </authorList>
    </citation>
    <scope>NUCLEOTIDE SEQUENCE [LARGE SCALE GENOMIC DNA]</scope>
    <source>
        <strain evidence="2 3">PAMC 27485</strain>
    </source>
</reference>